<protein>
    <submittedName>
        <fullName evidence="1">Uncharacterized protein</fullName>
    </submittedName>
</protein>
<keyword evidence="2" id="KW-1185">Reference proteome</keyword>
<name>A0A074KFC7_9RHOB</name>
<evidence type="ECO:0000313" key="1">
    <source>
        <dbReference type="EMBL" id="KEO60252.1"/>
    </source>
</evidence>
<accession>A0A074KFC7</accession>
<dbReference type="AlphaFoldDB" id="A0A074KFC7"/>
<sequence>MGDFQSRSALIALLFVDQVSFTQNAGENLSIP</sequence>
<organism evidence="1 2">
    <name type="scientific">Thioclava indica</name>
    <dbReference type="NCBI Taxonomy" id="1353528"/>
    <lineage>
        <taxon>Bacteria</taxon>
        <taxon>Pseudomonadati</taxon>
        <taxon>Pseudomonadota</taxon>
        <taxon>Alphaproteobacteria</taxon>
        <taxon>Rhodobacterales</taxon>
        <taxon>Paracoccaceae</taxon>
        <taxon>Thioclava</taxon>
    </lineage>
</organism>
<dbReference type="Proteomes" id="UP000027471">
    <property type="component" value="Unassembled WGS sequence"/>
</dbReference>
<dbReference type="STRING" id="1353528.DT23_13550"/>
<proteinExistence type="predicted"/>
<reference evidence="1 2" key="1">
    <citation type="journal article" date="2015" name="Antonie Van Leeuwenhoek">
        <title>Thioclava indica sp. nov., isolated from surface seawater of the Indian Ocean.</title>
        <authorList>
            <person name="Liu Y."/>
            <person name="Lai Q."/>
            <person name="Du J."/>
            <person name="Xu H."/>
            <person name="Jiang L."/>
            <person name="Shao Z."/>
        </authorList>
    </citation>
    <scope>NUCLEOTIDE SEQUENCE [LARGE SCALE GENOMIC DNA]</scope>
    <source>
        <strain evidence="1 2">DT23-4</strain>
    </source>
</reference>
<evidence type="ECO:0000313" key="2">
    <source>
        <dbReference type="Proteomes" id="UP000027471"/>
    </source>
</evidence>
<comment type="caution">
    <text evidence="1">The sequence shown here is derived from an EMBL/GenBank/DDBJ whole genome shotgun (WGS) entry which is preliminary data.</text>
</comment>
<dbReference type="EMBL" id="AUNB01000020">
    <property type="protein sequence ID" value="KEO60252.1"/>
    <property type="molecule type" value="Genomic_DNA"/>
</dbReference>
<gene>
    <name evidence="1" type="ORF">DT23_13550</name>
</gene>